<proteinExistence type="predicted"/>
<keyword evidence="5" id="KW-1185">Reference proteome</keyword>
<dbReference type="EMBL" id="JAAAIN010003537">
    <property type="protein sequence ID" value="KAG0285247.1"/>
    <property type="molecule type" value="Genomic_DNA"/>
</dbReference>
<keyword evidence="2" id="KW-1133">Transmembrane helix</keyword>
<evidence type="ECO:0000256" key="1">
    <source>
        <dbReference type="SAM" id="MobiDB-lite"/>
    </source>
</evidence>
<reference evidence="4" key="1">
    <citation type="journal article" date="2020" name="Fungal Divers.">
        <title>Resolving the Mortierellaceae phylogeny through synthesis of multi-gene phylogenetics and phylogenomics.</title>
        <authorList>
            <person name="Vandepol N."/>
            <person name="Liber J."/>
            <person name="Desiro A."/>
            <person name="Na H."/>
            <person name="Kennedy M."/>
            <person name="Barry K."/>
            <person name="Grigoriev I.V."/>
            <person name="Miller A.N."/>
            <person name="O'Donnell K."/>
            <person name="Stajich J.E."/>
            <person name="Bonito G."/>
        </authorList>
    </citation>
    <scope>NUCLEOTIDE SEQUENCE</scope>
    <source>
        <strain evidence="4">NVP60</strain>
    </source>
</reference>
<protein>
    <recommendedName>
        <fullName evidence="6">Transmembrane protein</fullName>
    </recommendedName>
</protein>
<feature type="region of interest" description="Disordered" evidence="1">
    <location>
        <begin position="62"/>
        <end position="156"/>
    </location>
</feature>
<feature type="region of interest" description="Disordered" evidence="1">
    <location>
        <begin position="200"/>
        <end position="244"/>
    </location>
</feature>
<gene>
    <name evidence="4" type="ORF">BGZ97_007879</name>
</gene>
<feature type="compositionally biased region" description="Low complexity" evidence="1">
    <location>
        <begin position="76"/>
        <end position="102"/>
    </location>
</feature>
<sequence length="353" mass="37023">MTVPHRSRGQSPVLVLFTLLLSFLGIVVALDPQASIPRATSTVFHPAFLRHPPRPTIMALHKRQGPDGPAIDLPGTNTTSAPPTNATTVSSVSSVSLLPTNTASQPPLSSTTTNNHITTSTTARPTTSVPVNPISISTSTTASSTPTTTEKPGDNKSLVIVGGVAGGLVFVIGCALLAFRCTVNSREKSRRNKEMAATLAESFDRSGGDPIASPRKGYMELGDGPPTPGQGRGANLSRNGSQDAYYGKEGVGQDYYNSHYVQERYGGANTGGGYYDETELSVMNGHTGRPASPFVGRSNSDHSMAYPPTSISTNHYAGYNEYAHNGDYDYNGGHQDGGGYYGGGGHGRAPQGY</sequence>
<dbReference type="Proteomes" id="UP000823405">
    <property type="component" value="Unassembled WGS sequence"/>
</dbReference>
<dbReference type="OrthoDB" id="2440194at2759"/>
<feature type="transmembrane region" description="Helical" evidence="2">
    <location>
        <begin position="158"/>
        <end position="183"/>
    </location>
</feature>
<evidence type="ECO:0008006" key="6">
    <source>
        <dbReference type="Google" id="ProtNLM"/>
    </source>
</evidence>
<evidence type="ECO:0000313" key="5">
    <source>
        <dbReference type="Proteomes" id="UP000823405"/>
    </source>
</evidence>
<evidence type="ECO:0000256" key="3">
    <source>
        <dbReference type="SAM" id="SignalP"/>
    </source>
</evidence>
<evidence type="ECO:0000256" key="2">
    <source>
        <dbReference type="SAM" id="Phobius"/>
    </source>
</evidence>
<keyword evidence="2" id="KW-0812">Transmembrane</keyword>
<accession>A0A9P6UEY9</accession>
<organism evidence="4 5">
    <name type="scientific">Linnemannia gamsii</name>
    <dbReference type="NCBI Taxonomy" id="64522"/>
    <lineage>
        <taxon>Eukaryota</taxon>
        <taxon>Fungi</taxon>
        <taxon>Fungi incertae sedis</taxon>
        <taxon>Mucoromycota</taxon>
        <taxon>Mortierellomycotina</taxon>
        <taxon>Mortierellomycetes</taxon>
        <taxon>Mortierellales</taxon>
        <taxon>Mortierellaceae</taxon>
        <taxon>Linnemannia</taxon>
    </lineage>
</organism>
<name>A0A9P6UEY9_9FUNG</name>
<evidence type="ECO:0000313" key="4">
    <source>
        <dbReference type="EMBL" id="KAG0285247.1"/>
    </source>
</evidence>
<keyword evidence="2" id="KW-0472">Membrane</keyword>
<dbReference type="AlphaFoldDB" id="A0A9P6UEY9"/>
<feature type="chain" id="PRO_5040226227" description="Transmembrane protein" evidence="3">
    <location>
        <begin position="30"/>
        <end position="353"/>
    </location>
</feature>
<feature type="signal peptide" evidence="3">
    <location>
        <begin position="1"/>
        <end position="29"/>
    </location>
</feature>
<feature type="compositionally biased region" description="Low complexity" evidence="1">
    <location>
        <begin position="109"/>
        <end position="149"/>
    </location>
</feature>
<keyword evidence="3" id="KW-0732">Signal</keyword>
<comment type="caution">
    <text evidence="4">The sequence shown here is derived from an EMBL/GenBank/DDBJ whole genome shotgun (WGS) entry which is preliminary data.</text>
</comment>